<evidence type="ECO:0000313" key="1">
    <source>
        <dbReference type="EMBL" id="MDR7331153.1"/>
    </source>
</evidence>
<keyword evidence="2" id="KW-1185">Reference proteome</keyword>
<comment type="caution">
    <text evidence="1">The sequence shown here is derived from an EMBL/GenBank/DDBJ whole genome shotgun (WGS) entry which is preliminary data.</text>
</comment>
<dbReference type="Proteomes" id="UP001180825">
    <property type="component" value="Unassembled WGS sequence"/>
</dbReference>
<name>A0ABU2A3E1_9BURK</name>
<evidence type="ECO:0000313" key="2">
    <source>
        <dbReference type="Proteomes" id="UP001180825"/>
    </source>
</evidence>
<sequence length="59" mass="6434">MRQAAGRLRAMRLAASRWDAVQRIFLGDFLLAPQKKVAALPGAHPGMGLAINPHQRTSI</sequence>
<reference evidence="1 2" key="1">
    <citation type="submission" date="2023-07" db="EMBL/GenBank/DDBJ databases">
        <title>Sorghum-associated microbial communities from plants grown in Nebraska, USA.</title>
        <authorList>
            <person name="Schachtman D."/>
        </authorList>
    </citation>
    <scope>NUCLEOTIDE SEQUENCE [LARGE SCALE GENOMIC DNA]</scope>
    <source>
        <strain evidence="1 2">BE316</strain>
    </source>
</reference>
<organism evidence="1 2">
    <name type="scientific">Roseateles asaccharophilus</name>
    <dbReference type="NCBI Taxonomy" id="582607"/>
    <lineage>
        <taxon>Bacteria</taxon>
        <taxon>Pseudomonadati</taxon>
        <taxon>Pseudomonadota</taxon>
        <taxon>Betaproteobacteria</taxon>
        <taxon>Burkholderiales</taxon>
        <taxon>Sphaerotilaceae</taxon>
        <taxon>Roseateles</taxon>
    </lineage>
</organism>
<accession>A0ABU2A3E1</accession>
<proteinExistence type="predicted"/>
<dbReference type="RefSeq" id="WP_310323907.1">
    <property type="nucleotide sequence ID" value="NZ_JAVDXV010000001.1"/>
</dbReference>
<dbReference type="EMBL" id="JAVDXV010000001">
    <property type="protein sequence ID" value="MDR7331153.1"/>
    <property type="molecule type" value="Genomic_DNA"/>
</dbReference>
<gene>
    <name evidence="1" type="ORF">J2X21_000265</name>
</gene>
<protein>
    <submittedName>
        <fullName evidence="1">Uncharacterized protein</fullName>
    </submittedName>
</protein>